<accession>L7UG84</accession>
<dbReference type="EMBL" id="CP004025">
    <property type="protein sequence ID" value="AGC46592.1"/>
    <property type="molecule type" value="Genomic_DNA"/>
</dbReference>
<name>L7UG84_MYXSD</name>
<dbReference type="AlphaFoldDB" id="L7UG84"/>
<reference evidence="1 2" key="1">
    <citation type="journal article" date="2013" name="Genome Announc.">
        <title>Complete genome sequence of Myxococcus stipitatus strain DSM 14675, a fruiting myxobacterium.</title>
        <authorList>
            <person name="Huntley S."/>
            <person name="Kneip S."/>
            <person name="Treuner-Lange A."/>
            <person name="Sogaard-Andersen L."/>
        </authorList>
    </citation>
    <scope>NUCLEOTIDE SEQUENCE [LARGE SCALE GENOMIC DNA]</scope>
    <source>
        <strain evidence="2">DSM 14675 / JCM 12634 / Mx s8</strain>
    </source>
</reference>
<evidence type="ECO:0000313" key="1">
    <source>
        <dbReference type="EMBL" id="AGC46592.1"/>
    </source>
</evidence>
<protein>
    <submittedName>
        <fullName evidence="1">Uncharacterized protein</fullName>
    </submittedName>
</protein>
<keyword evidence="2" id="KW-1185">Reference proteome</keyword>
<gene>
    <name evidence="1" type="ordered locus">MYSTI_05312</name>
</gene>
<evidence type="ECO:0000313" key="2">
    <source>
        <dbReference type="Proteomes" id="UP000011131"/>
    </source>
</evidence>
<dbReference type="PATRIC" id="fig|1278073.3.peg.5385"/>
<organism evidence="1 2">
    <name type="scientific">Myxococcus stipitatus (strain DSM 14675 / JCM 12634 / Mx s8)</name>
    <dbReference type="NCBI Taxonomy" id="1278073"/>
    <lineage>
        <taxon>Bacteria</taxon>
        <taxon>Pseudomonadati</taxon>
        <taxon>Myxococcota</taxon>
        <taxon>Myxococcia</taxon>
        <taxon>Myxococcales</taxon>
        <taxon>Cystobacterineae</taxon>
        <taxon>Myxococcaceae</taxon>
        <taxon>Myxococcus</taxon>
    </lineage>
</organism>
<proteinExistence type="predicted"/>
<dbReference type="RefSeq" id="WP_015350848.1">
    <property type="nucleotide sequence ID" value="NC_020126.1"/>
</dbReference>
<dbReference type="KEGG" id="msd:MYSTI_05312"/>
<dbReference type="HOGENOM" id="CLU_3045649_0_0_7"/>
<dbReference type="Proteomes" id="UP000011131">
    <property type="component" value="Chromosome"/>
</dbReference>
<sequence>MNNALTKIATAQPSTSGRYPRFGNYLLEVAVIRVKEGFKGDSQAKWSRISIPTN</sequence>